<keyword evidence="2" id="KW-1185">Reference proteome</keyword>
<dbReference type="AlphaFoldDB" id="A0A087HAB7"/>
<evidence type="ECO:0000313" key="2">
    <source>
        <dbReference type="Proteomes" id="UP000029120"/>
    </source>
</evidence>
<name>A0A087HAB7_ARAAL</name>
<dbReference type="EMBL" id="CM002871">
    <property type="protein sequence ID" value="KFK39069.1"/>
    <property type="molecule type" value="Genomic_DNA"/>
</dbReference>
<evidence type="ECO:0000313" key="1">
    <source>
        <dbReference type="EMBL" id="KFK39069.1"/>
    </source>
</evidence>
<gene>
    <name evidence="1" type="ordered locus">AALP_Aa3g196800</name>
</gene>
<sequence>MRPRRQDILCFDLCPHKTRSNIEEIEVDIDSGGGESKCVDDAKT</sequence>
<organism evidence="1 2">
    <name type="scientific">Arabis alpina</name>
    <name type="common">Alpine rock-cress</name>
    <dbReference type="NCBI Taxonomy" id="50452"/>
    <lineage>
        <taxon>Eukaryota</taxon>
        <taxon>Viridiplantae</taxon>
        <taxon>Streptophyta</taxon>
        <taxon>Embryophyta</taxon>
        <taxon>Tracheophyta</taxon>
        <taxon>Spermatophyta</taxon>
        <taxon>Magnoliopsida</taxon>
        <taxon>eudicotyledons</taxon>
        <taxon>Gunneridae</taxon>
        <taxon>Pentapetalae</taxon>
        <taxon>rosids</taxon>
        <taxon>malvids</taxon>
        <taxon>Brassicales</taxon>
        <taxon>Brassicaceae</taxon>
        <taxon>Arabideae</taxon>
        <taxon>Arabis</taxon>
    </lineage>
</organism>
<dbReference type="Proteomes" id="UP000029120">
    <property type="component" value="Chromosome 3"/>
</dbReference>
<dbReference type="Gramene" id="KFK39069">
    <property type="protein sequence ID" value="KFK39069"/>
    <property type="gene ID" value="AALP_AA3G196800"/>
</dbReference>
<accession>A0A087HAB7</accession>
<reference evidence="2" key="1">
    <citation type="journal article" date="2015" name="Nat. Plants">
        <title>Genome expansion of Arabis alpina linked with retrotransposition and reduced symmetric DNA methylation.</title>
        <authorList>
            <person name="Willing E.M."/>
            <person name="Rawat V."/>
            <person name="Mandakova T."/>
            <person name="Maumus F."/>
            <person name="James G.V."/>
            <person name="Nordstroem K.J."/>
            <person name="Becker C."/>
            <person name="Warthmann N."/>
            <person name="Chica C."/>
            <person name="Szarzynska B."/>
            <person name="Zytnicki M."/>
            <person name="Albani M.C."/>
            <person name="Kiefer C."/>
            <person name="Bergonzi S."/>
            <person name="Castaings L."/>
            <person name="Mateos J.L."/>
            <person name="Berns M.C."/>
            <person name="Bujdoso N."/>
            <person name="Piofczyk T."/>
            <person name="de Lorenzo L."/>
            <person name="Barrero-Sicilia C."/>
            <person name="Mateos I."/>
            <person name="Piednoel M."/>
            <person name="Hagmann J."/>
            <person name="Chen-Min-Tao R."/>
            <person name="Iglesias-Fernandez R."/>
            <person name="Schuster S.C."/>
            <person name="Alonso-Blanco C."/>
            <person name="Roudier F."/>
            <person name="Carbonero P."/>
            <person name="Paz-Ares J."/>
            <person name="Davis S.J."/>
            <person name="Pecinka A."/>
            <person name="Quesneville H."/>
            <person name="Colot V."/>
            <person name="Lysak M.A."/>
            <person name="Weigel D."/>
            <person name="Coupland G."/>
            <person name="Schneeberger K."/>
        </authorList>
    </citation>
    <scope>NUCLEOTIDE SEQUENCE [LARGE SCALE GENOMIC DNA]</scope>
    <source>
        <strain evidence="2">cv. Pajares</strain>
    </source>
</reference>
<protein>
    <submittedName>
        <fullName evidence="1">Uncharacterized protein</fullName>
    </submittedName>
</protein>
<proteinExistence type="predicted"/>